<comment type="caution">
    <text evidence="2">The sequence shown here is derived from an EMBL/GenBank/DDBJ whole genome shotgun (WGS) entry which is preliminary data.</text>
</comment>
<name>A0ABR1EN46_NECAM</name>
<keyword evidence="3" id="KW-1185">Reference proteome</keyword>
<evidence type="ECO:0000313" key="2">
    <source>
        <dbReference type="EMBL" id="KAK6764090.1"/>
    </source>
</evidence>
<protein>
    <submittedName>
        <fullName evidence="2">Uncharacterized protein</fullName>
    </submittedName>
</protein>
<evidence type="ECO:0000256" key="1">
    <source>
        <dbReference type="SAM" id="MobiDB-lite"/>
    </source>
</evidence>
<proteinExistence type="predicted"/>
<reference evidence="2 3" key="1">
    <citation type="submission" date="2023-08" db="EMBL/GenBank/DDBJ databases">
        <title>A Necator americanus chromosomal reference genome.</title>
        <authorList>
            <person name="Ilik V."/>
            <person name="Petrzelkova K.J."/>
            <person name="Pardy F."/>
            <person name="Fuh T."/>
            <person name="Niatou-Singa F.S."/>
            <person name="Gouil Q."/>
            <person name="Baker L."/>
            <person name="Ritchie M.E."/>
            <person name="Jex A.R."/>
            <person name="Gazzola D."/>
            <person name="Li H."/>
            <person name="Toshio Fujiwara R."/>
            <person name="Zhan B."/>
            <person name="Aroian R.V."/>
            <person name="Pafco B."/>
            <person name="Schwarz E.M."/>
        </authorList>
    </citation>
    <scope>NUCLEOTIDE SEQUENCE [LARGE SCALE GENOMIC DNA]</scope>
    <source>
        <strain evidence="2 3">Aroian</strain>
        <tissue evidence="2">Whole animal</tissue>
    </source>
</reference>
<evidence type="ECO:0000313" key="3">
    <source>
        <dbReference type="Proteomes" id="UP001303046"/>
    </source>
</evidence>
<sequence length="89" mass="9765">MGSGDGLRVSAVPGPAHNTSVSRTSVRPKACSRVTGMCKESCRLPKWKRTRMPICNYNARTLASEAAIEDLMMQAKKIKYLVELEGNPL</sequence>
<organism evidence="2 3">
    <name type="scientific">Necator americanus</name>
    <name type="common">Human hookworm</name>
    <dbReference type="NCBI Taxonomy" id="51031"/>
    <lineage>
        <taxon>Eukaryota</taxon>
        <taxon>Metazoa</taxon>
        <taxon>Ecdysozoa</taxon>
        <taxon>Nematoda</taxon>
        <taxon>Chromadorea</taxon>
        <taxon>Rhabditida</taxon>
        <taxon>Rhabditina</taxon>
        <taxon>Rhabditomorpha</taxon>
        <taxon>Strongyloidea</taxon>
        <taxon>Ancylostomatidae</taxon>
        <taxon>Bunostominae</taxon>
        <taxon>Necator</taxon>
    </lineage>
</organism>
<dbReference type="EMBL" id="JAVFWL010000006">
    <property type="protein sequence ID" value="KAK6764090.1"/>
    <property type="molecule type" value="Genomic_DNA"/>
</dbReference>
<gene>
    <name evidence="2" type="primary">Necator_chrX.g24589</name>
    <name evidence="2" type="ORF">RB195_024424</name>
</gene>
<dbReference type="Proteomes" id="UP001303046">
    <property type="component" value="Unassembled WGS sequence"/>
</dbReference>
<accession>A0ABR1EN46</accession>
<feature type="region of interest" description="Disordered" evidence="1">
    <location>
        <begin position="1"/>
        <end position="26"/>
    </location>
</feature>